<keyword evidence="2" id="KW-1185">Reference proteome</keyword>
<dbReference type="PANTHER" id="PTHR23021:SF11">
    <property type="entry name" value="SERPENTINE RECEPTOR, CLASS T"/>
    <property type="match status" value="1"/>
</dbReference>
<keyword evidence="1" id="KW-1133">Transmembrane helix</keyword>
<dbReference type="InterPro" id="IPR019425">
    <property type="entry name" value="7TM_GPCR_serpentine_rcpt_Srt"/>
</dbReference>
<feature type="transmembrane region" description="Helical" evidence="1">
    <location>
        <begin position="280"/>
        <end position="303"/>
    </location>
</feature>
<dbReference type="Proteomes" id="UP000887572">
    <property type="component" value="Unplaced"/>
</dbReference>
<evidence type="ECO:0000313" key="3">
    <source>
        <dbReference type="WBParaSite" id="Gr19_v10_g13050.t1"/>
    </source>
</evidence>
<keyword evidence="1" id="KW-0812">Transmembrane</keyword>
<feature type="transmembrane region" description="Helical" evidence="1">
    <location>
        <begin position="136"/>
        <end position="161"/>
    </location>
</feature>
<reference evidence="3" key="1">
    <citation type="submission" date="2022-11" db="UniProtKB">
        <authorList>
            <consortium name="WormBaseParasite"/>
        </authorList>
    </citation>
    <scope>IDENTIFICATION</scope>
</reference>
<proteinExistence type="predicted"/>
<evidence type="ECO:0000313" key="2">
    <source>
        <dbReference type="Proteomes" id="UP000887572"/>
    </source>
</evidence>
<feature type="transmembrane region" description="Helical" evidence="1">
    <location>
        <begin position="240"/>
        <end position="259"/>
    </location>
</feature>
<dbReference type="SUPFAM" id="SSF81321">
    <property type="entry name" value="Family A G protein-coupled receptor-like"/>
    <property type="match status" value="1"/>
</dbReference>
<dbReference type="WBParaSite" id="Gr19_v10_g13050.t1">
    <property type="protein sequence ID" value="Gr19_v10_g13050.t1"/>
    <property type="gene ID" value="Gr19_v10_g13050"/>
</dbReference>
<name>A0A914H124_GLORO</name>
<protein>
    <submittedName>
        <fullName evidence="3">G protein-coupled receptor</fullName>
    </submittedName>
</protein>
<accession>A0A914H124</accession>
<sequence length="321" mass="37336">MYAPLHFSLHCHSLSFLSSDISASGKFDFMKNSMFGRRRICVEGQVDVCDQRAGTQFSKSNPAMLNLRNSVQISLQFWRQVLYVPCIYSIWKHMRDNSCYKLLFYIGITDLGILWIPGLFSGWANLRGAVFCSYPTLMYFVGMASLGFWGAETTADLILAFNRCLDLVSPRFAHILFSGPRTSLWITGCSLYALYWALFMKPVVYSSIYFAWFFYPFADYRTGDDQHEEYEHWLHRVHNIAVAFLSPLIYLIFAAKLFYDVRKSRRQFGAVLSEMGSVQIRIFIQVFFVSLINTLTGFLYVYIQNNEVNQWMITLAEFAWF</sequence>
<dbReference type="PANTHER" id="PTHR23021">
    <property type="entry name" value="SERPENTINE RECEPTOR, CLASS T"/>
    <property type="match status" value="1"/>
</dbReference>
<dbReference type="Gene3D" id="1.20.1070.10">
    <property type="entry name" value="Rhodopsin 7-helix transmembrane proteins"/>
    <property type="match status" value="1"/>
</dbReference>
<keyword evidence="1" id="KW-0472">Membrane</keyword>
<evidence type="ECO:0000256" key="1">
    <source>
        <dbReference type="SAM" id="Phobius"/>
    </source>
</evidence>
<organism evidence="2 3">
    <name type="scientific">Globodera rostochiensis</name>
    <name type="common">Golden nematode worm</name>
    <name type="synonym">Heterodera rostochiensis</name>
    <dbReference type="NCBI Taxonomy" id="31243"/>
    <lineage>
        <taxon>Eukaryota</taxon>
        <taxon>Metazoa</taxon>
        <taxon>Ecdysozoa</taxon>
        <taxon>Nematoda</taxon>
        <taxon>Chromadorea</taxon>
        <taxon>Rhabditida</taxon>
        <taxon>Tylenchina</taxon>
        <taxon>Tylenchomorpha</taxon>
        <taxon>Tylenchoidea</taxon>
        <taxon>Heteroderidae</taxon>
        <taxon>Heteroderinae</taxon>
        <taxon>Globodera</taxon>
    </lineage>
</organism>
<feature type="transmembrane region" description="Helical" evidence="1">
    <location>
        <begin position="102"/>
        <end position="124"/>
    </location>
</feature>
<dbReference type="AlphaFoldDB" id="A0A914H124"/>
<dbReference type="Pfam" id="PF10321">
    <property type="entry name" value="7TM_GPCR_Srt"/>
    <property type="match status" value="1"/>
</dbReference>